<sequence length="198" mass="22983">MEIIDIVTIIALFTGPIFAVQVQKFIENNRSNRNRKIEIFKTLMATRGTTLSNTHVGALNRIDLEFNGKEKYQKVIEYWKEYFDHLGDDNTRINSLNVWADKKTDLLVNLLYEMGKSLGYKFDKTLIKRNIYSPQGHAIAEFEQEQMRKGILDILEGKSSLPISNILDEGTLNSQKELQEMLIDYYKNDKPFNVKVVD</sequence>
<organism evidence="2 3">
    <name type="scientific">Tangfeifania diversioriginum</name>
    <dbReference type="NCBI Taxonomy" id="1168035"/>
    <lineage>
        <taxon>Bacteria</taxon>
        <taxon>Pseudomonadati</taxon>
        <taxon>Bacteroidota</taxon>
        <taxon>Bacteroidia</taxon>
        <taxon>Marinilabiliales</taxon>
        <taxon>Prolixibacteraceae</taxon>
        <taxon>Tangfeifania</taxon>
    </lineage>
</organism>
<accession>A0A1M6AX43</accession>
<dbReference type="Pfam" id="PF20385">
    <property type="entry name" value="DUF6680"/>
    <property type="match status" value="1"/>
</dbReference>
<dbReference type="Proteomes" id="UP000184050">
    <property type="component" value="Unassembled WGS sequence"/>
</dbReference>
<dbReference type="AlphaFoldDB" id="A0A1M6AX43"/>
<evidence type="ECO:0000313" key="3">
    <source>
        <dbReference type="Proteomes" id="UP000184050"/>
    </source>
</evidence>
<evidence type="ECO:0000259" key="1">
    <source>
        <dbReference type="Pfam" id="PF20385"/>
    </source>
</evidence>
<name>A0A1M6AX43_9BACT</name>
<dbReference type="OrthoDB" id="1493705at2"/>
<dbReference type="RefSeq" id="WP_073164419.1">
    <property type="nucleotide sequence ID" value="NZ_FQZE01000002.1"/>
</dbReference>
<feature type="domain" description="DUF6680" evidence="1">
    <location>
        <begin position="1"/>
        <end position="171"/>
    </location>
</feature>
<keyword evidence="3" id="KW-1185">Reference proteome</keyword>
<dbReference type="EMBL" id="FQZE01000002">
    <property type="protein sequence ID" value="SHI41056.1"/>
    <property type="molecule type" value="Genomic_DNA"/>
</dbReference>
<protein>
    <recommendedName>
        <fullName evidence="1">DUF6680 domain-containing protein</fullName>
    </recommendedName>
</protein>
<proteinExistence type="predicted"/>
<reference evidence="2 3" key="1">
    <citation type="submission" date="2016-11" db="EMBL/GenBank/DDBJ databases">
        <authorList>
            <person name="Jaros S."/>
            <person name="Januszkiewicz K."/>
            <person name="Wedrychowicz H."/>
        </authorList>
    </citation>
    <scope>NUCLEOTIDE SEQUENCE [LARGE SCALE GENOMIC DNA]</scope>
    <source>
        <strain evidence="2 3">DSM 27063</strain>
    </source>
</reference>
<dbReference type="STRING" id="1168035.SAMN05444280_10214"/>
<dbReference type="InterPro" id="IPR046502">
    <property type="entry name" value="DUF6680"/>
</dbReference>
<evidence type="ECO:0000313" key="2">
    <source>
        <dbReference type="EMBL" id="SHI41056.1"/>
    </source>
</evidence>
<gene>
    <name evidence="2" type="ORF">SAMN05444280_10214</name>
</gene>